<sequence length="239" mass="26142">MSRQEDSDDGVMPVTFSDSDWERLSYDEDSQPPSFDPDLEAGSGQGDYEEEDVAPCEGDPDDELEHVTAPFDGDEDVSENMIIADIYESGIVPDRSHTLQNVDALCQPRGERSESTGLLLTLLYVIHDFFQPRLQWFFDSMIFRKYLADNATLSSALITATIVMVLPLAAALILSAFLVACSAAACAFLVVVSVGLGIVLSLVWAFWVSVPITILLAALCAGSTLYQRTFKVKLSAKEV</sequence>
<evidence type="ECO:0000256" key="2">
    <source>
        <dbReference type="SAM" id="Phobius"/>
    </source>
</evidence>
<evidence type="ECO:0000313" key="3">
    <source>
        <dbReference type="EnsemblMetazoa" id="XP_022658769"/>
    </source>
</evidence>
<reference evidence="3" key="1">
    <citation type="submission" date="2021-01" db="UniProtKB">
        <authorList>
            <consortium name="EnsemblMetazoa"/>
        </authorList>
    </citation>
    <scope>IDENTIFICATION</scope>
</reference>
<name>A0A7M7JZL8_VARDE</name>
<dbReference type="GeneID" id="111249318"/>
<proteinExistence type="predicted"/>
<feature type="transmembrane region" description="Helical" evidence="2">
    <location>
        <begin position="150"/>
        <end position="169"/>
    </location>
</feature>
<keyword evidence="2" id="KW-0812">Transmembrane</keyword>
<protein>
    <recommendedName>
        <fullName evidence="5">Transmembrane protein</fullName>
    </recommendedName>
</protein>
<dbReference type="RefSeq" id="XP_022658770.1">
    <property type="nucleotide sequence ID" value="XM_022803035.1"/>
</dbReference>
<dbReference type="InParanoid" id="A0A7M7JZL8"/>
<keyword evidence="2" id="KW-0472">Membrane</keyword>
<feature type="transmembrane region" description="Helical" evidence="2">
    <location>
        <begin position="204"/>
        <end position="226"/>
    </location>
</feature>
<dbReference type="RefSeq" id="XP_022658768.1">
    <property type="nucleotide sequence ID" value="XM_022803033.1"/>
</dbReference>
<dbReference type="RefSeq" id="XP_022658769.1">
    <property type="nucleotide sequence ID" value="XM_022803034.1"/>
</dbReference>
<evidence type="ECO:0000256" key="1">
    <source>
        <dbReference type="SAM" id="MobiDB-lite"/>
    </source>
</evidence>
<dbReference type="KEGG" id="vde:111249318"/>
<feature type="region of interest" description="Disordered" evidence="1">
    <location>
        <begin position="1"/>
        <end position="63"/>
    </location>
</feature>
<dbReference type="EnsemblMetazoa" id="XM_022803035">
    <property type="protein sequence ID" value="XP_022658770"/>
    <property type="gene ID" value="LOC111249318"/>
</dbReference>
<evidence type="ECO:0000313" key="4">
    <source>
        <dbReference type="Proteomes" id="UP000594260"/>
    </source>
</evidence>
<dbReference type="Proteomes" id="UP000594260">
    <property type="component" value="Unplaced"/>
</dbReference>
<feature type="transmembrane region" description="Helical" evidence="2">
    <location>
        <begin position="176"/>
        <end position="198"/>
    </location>
</feature>
<dbReference type="EnsemblMetazoa" id="XM_022803033">
    <property type="protein sequence ID" value="XP_022658768"/>
    <property type="gene ID" value="LOC111249318"/>
</dbReference>
<dbReference type="AlphaFoldDB" id="A0A7M7JZL8"/>
<dbReference type="EnsemblMetazoa" id="XM_022803034">
    <property type="protein sequence ID" value="XP_022658769"/>
    <property type="gene ID" value="LOC111249318"/>
</dbReference>
<organism evidence="3 4">
    <name type="scientific">Varroa destructor</name>
    <name type="common">Honeybee mite</name>
    <dbReference type="NCBI Taxonomy" id="109461"/>
    <lineage>
        <taxon>Eukaryota</taxon>
        <taxon>Metazoa</taxon>
        <taxon>Ecdysozoa</taxon>
        <taxon>Arthropoda</taxon>
        <taxon>Chelicerata</taxon>
        <taxon>Arachnida</taxon>
        <taxon>Acari</taxon>
        <taxon>Parasitiformes</taxon>
        <taxon>Mesostigmata</taxon>
        <taxon>Gamasina</taxon>
        <taxon>Dermanyssoidea</taxon>
        <taxon>Varroidae</taxon>
        <taxon>Varroa</taxon>
    </lineage>
</organism>
<keyword evidence="2" id="KW-1133">Transmembrane helix</keyword>
<feature type="compositionally biased region" description="Acidic residues" evidence="1">
    <location>
        <begin position="47"/>
        <end position="63"/>
    </location>
</feature>
<evidence type="ECO:0008006" key="5">
    <source>
        <dbReference type="Google" id="ProtNLM"/>
    </source>
</evidence>
<dbReference type="OrthoDB" id="10406561at2759"/>
<keyword evidence="4" id="KW-1185">Reference proteome</keyword>
<accession>A0A7M7JZL8</accession>